<evidence type="ECO:0000259" key="1">
    <source>
        <dbReference type="Pfam" id="PF01609"/>
    </source>
</evidence>
<protein>
    <submittedName>
        <fullName evidence="2">Transposase</fullName>
    </submittedName>
</protein>
<reference evidence="2 3" key="1">
    <citation type="submission" date="2020-08" db="EMBL/GenBank/DDBJ databases">
        <title>Genomic Encyclopedia of Type Strains, Phase IV (KMG-IV): sequencing the most valuable type-strain genomes for metagenomic binning, comparative biology and taxonomic classification.</title>
        <authorList>
            <person name="Goeker M."/>
        </authorList>
    </citation>
    <scope>NUCLEOTIDE SEQUENCE [LARGE SCALE GENOMIC DNA]</scope>
    <source>
        <strain evidence="2 3">DSM 25895</strain>
    </source>
</reference>
<dbReference type="EMBL" id="JACIJE010000033">
    <property type="protein sequence ID" value="MBB5691948.1"/>
    <property type="molecule type" value="Genomic_DNA"/>
</dbReference>
<dbReference type="GO" id="GO:0004803">
    <property type="term" value="F:transposase activity"/>
    <property type="evidence" value="ECO:0007669"/>
    <property type="project" value="InterPro"/>
</dbReference>
<dbReference type="GO" id="GO:0003677">
    <property type="term" value="F:DNA binding"/>
    <property type="evidence" value="ECO:0007669"/>
    <property type="project" value="InterPro"/>
</dbReference>
<comment type="caution">
    <text evidence="2">The sequence shown here is derived from an EMBL/GenBank/DDBJ whole genome shotgun (WGS) entry which is preliminary data.</text>
</comment>
<dbReference type="PANTHER" id="PTHR30007:SF1">
    <property type="entry name" value="BLR1914 PROTEIN"/>
    <property type="match status" value="1"/>
</dbReference>
<evidence type="ECO:0000313" key="2">
    <source>
        <dbReference type="EMBL" id="MBB5691948.1"/>
    </source>
</evidence>
<proteinExistence type="predicted"/>
<dbReference type="Proteomes" id="UP000562254">
    <property type="component" value="Unassembled WGS sequence"/>
</dbReference>
<dbReference type="GO" id="GO:0006313">
    <property type="term" value="P:DNA transposition"/>
    <property type="evidence" value="ECO:0007669"/>
    <property type="project" value="InterPro"/>
</dbReference>
<gene>
    <name evidence="2" type="ORF">FHS88_004115</name>
</gene>
<keyword evidence="3" id="KW-1185">Reference proteome</keyword>
<evidence type="ECO:0000313" key="3">
    <source>
        <dbReference type="Proteomes" id="UP000562254"/>
    </source>
</evidence>
<organism evidence="2 3">
    <name type="scientific">Neoroseomonas alkaliterrae</name>
    <dbReference type="NCBI Taxonomy" id="1452450"/>
    <lineage>
        <taxon>Bacteria</taxon>
        <taxon>Pseudomonadati</taxon>
        <taxon>Pseudomonadota</taxon>
        <taxon>Alphaproteobacteria</taxon>
        <taxon>Acetobacterales</taxon>
        <taxon>Acetobacteraceae</taxon>
        <taxon>Neoroseomonas</taxon>
    </lineage>
</organism>
<sequence>MRLALSAGHAADMRAVPDLLAGLAPGSDVVADRGYDYDEVRERIRTAGGRDHVPTTRQKRKQITVPPALYRQRNLIERCFNRLKHFRRIATRFDKLARNYLSAVALAAIRLWTRFESRT</sequence>
<name>A0A840XTC8_9PROT</name>
<dbReference type="PANTHER" id="PTHR30007">
    <property type="entry name" value="PHP DOMAIN PROTEIN"/>
    <property type="match status" value="1"/>
</dbReference>
<dbReference type="Pfam" id="PF01609">
    <property type="entry name" value="DDE_Tnp_1"/>
    <property type="match status" value="1"/>
</dbReference>
<dbReference type="InterPro" id="IPR002559">
    <property type="entry name" value="Transposase_11"/>
</dbReference>
<feature type="domain" description="Transposase IS4-like" evidence="1">
    <location>
        <begin position="3"/>
        <end position="111"/>
    </location>
</feature>
<accession>A0A840XTC8</accession>
<dbReference type="AlphaFoldDB" id="A0A840XTC8"/>